<organism evidence="12">
    <name type="scientific">Xenopus tropicalis</name>
    <name type="common">Western clawed frog</name>
    <name type="synonym">Silurana tropicalis</name>
    <dbReference type="NCBI Taxonomy" id="8364"/>
    <lineage>
        <taxon>Eukaryota</taxon>
        <taxon>Metazoa</taxon>
        <taxon>Chordata</taxon>
        <taxon>Craniata</taxon>
        <taxon>Vertebrata</taxon>
        <taxon>Euteleostomi</taxon>
        <taxon>Amphibia</taxon>
        <taxon>Batrachia</taxon>
        <taxon>Anura</taxon>
        <taxon>Pipoidea</taxon>
        <taxon>Pipidae</taxon>
        <taxon>Xenopodinae</taxon>
        <taxon>Xenopus</taxon>
        <taxon>Silurana</taxon>
    </lineage>
</organism>
<dbReference type="FunFam" id="1.10.510.10:FF:000048">
    <property type="entry name" value="Protein kinase C"/>
    <property type="match status" value="1"/>
</dbReference>
<protein>
    <submittedName>
        <fullName evidence="12">Uncharacterized protein</fullName>
    </submittedName>
</protein>
<evidence type="ECO:0000256" key="3">
    <source>
        <dbReference type="ARBA" id="ARBA00022679"/>
    </source>
</evidence>
<keyword evidence="5" id="KW-0418">Kinase</keyword>
<dbReference type="Pfam" id="PF00069">
    <property type="entry name" value="Pkinase"/>
    <property type="match status" value="1"/>
</dbReference>
<dbReference type="Bgee" id="ENSXETG00000009759">
    <property type="expression patterns" value="Expressed in skeletal muscle tissue and 3 other cell types or tissues"/>
</dbReference>
<evidence type="ECO:0000259" key="10">
    <source>
        <dbReference type="PROSITE" id="PS50011"/>
    </source>
</evidence>
<dbReference type="PANTHER" id="PTHR24351">
    <property type="entry name" value="RIBOSOMAL PROTEIN S6 KINASE"/>
    <property type="match status" value="1"/>
</dbReference>
<dbReference type="PROSITE" id="PS51285">
    <property type="entry name" value="AGC_KINASE_CTER"/>
    <property type="match status" value="1"/>
</dbReference>
<accession>A0A6I8RYE8</accession>
<name>A0A6I8RYE8_XENTR</name>
<dbReference type="InterPro" id="IPR017441">
    <property type="entry name" value="Protein_kinase_ATP_BS"/>
</dbReference>
<comment type="similarity">
    <text evidence="8">Belongs to the protein kinase superfamily.</text>
</comment>
<dbReference type="PROSITE" id="PS00107">
    <property type="entry name" value="PROTEIN_KINASE_ATP"/>
    <property type="match status" value="1"/>
</dbReference>
<feature type="compositionally biased region" description="Basic and acidic residues" evidence="9">
    <location>
        <begin position="13"/>
        <end position="35"/>
    </location>
</feature>
<evidence type="ECO:0000256" key="2">
    <source>
        <dbReference type="ARBA" id="ARBA00022553"/>
    </source>
</evidence>
<evidence type="ECO:0000256" key="5">
    <source>
        <dbReference type="ARBA" id="ARBA00022777"/>
    </source>
</evidence>
<keyword evidence="4 7" id="KW-0547">Nucleotide-binding</keyword>
<dbReference type="InterPro" id="IPR000961">
    <property type="entry name" value="AGC-kinase_C"/>
</dbReference>
<keyword evidence="2" id="KW-0597">Phosphoprotein</keyword>
<proteinExistence type="inferred from homology"/>
<dbReference type="Gene3D" id="1.10.510.10">
    <property type="entry name" value="Transferase(Phosphotransferase) domain 1"/>
    <property type="match status" value="1"/>
</dbReference>
<evidence type="ECO:0000256" key="6">
    <source>
        <dbReference type="ARBA" id="ARBA00022840"/>
    </source>
</evidence>
<feature type="compositionally biased region" description="Basic and acidic residues" evidence="9">
    <location>
        <begin position="78"/>
        <end position="101"/>
    </location>
</feature>
<dbReference type="GO" id="GO:0004674">
    <property type="term" value="F:protein serine/threonine kinase activity"/>
    <property type="evidence" value="ECO:0007669"/>
    <property type="project" value="UniProtKB-KW"/>
</dbReference>
<feature type="compositionally biased region" description="Basic and acidic residues" evidence="9">
    <location>
        <begin position="108"/>
        <end position="119"/>
    </location>
</feature>
<feature type="region of interest" description="Disordered" evidence="9">
    <location>
        <begin position="1"/>
        <end position="170"/>
    </location>
</feature>
<evidence type="ECO:0000259" key="11">
    <source>
        <dbReference type="PROSITE" id="PS51285"/>
    </source>
</evidence>
<keyword evidence="1 8" id="KW-0723">Serine/threonine-protein kinase</keyword>
<dbReference type="InterPro" id="IPR000719">
    <property type="entry name" value="Prot_kinase_dom"/>
</dbReference>
<feature type="binding site" evidence="7">
    <location>
        <position position="206"/>
    </location>
    <ligand>
        <name>ATP</name>
        <dbReference type="ChEBI" id="CHEBI:30616"/>
    </ligand>
</feature>
<sequence length="483" mass="55402">MEVRRKKRKKRSQTPEEKEPLQDKGCMEKKARNQDGEVFPTDKPNIKEKTSLDENVKMSPCGEKPPEDGTNKRKRSKKPTEKKKDSQEERKSLSGETSKPESKKRKKDKEEKNEKKTSSEDLQSSSYGRSKEQEDNKEKKRPRSPDLLEDESAKKKSRVEGRRPPPLDIRSYKFHRKLGEGSGGKVMLASFAPKKQLVAIKIVPKKPNRCNYPWISMEAWLSKIARECPFLCHSHATFQSKAQAFFVLEYAGGGTLYRMISRKKNLPTKSIQFYTAEMVVALQFLHSNGIIHRDLKPDNILVDNDGHIKICDFGIAAAGMFAGWKIRGLAGTPGYRAPEMLSLEAYDAGADWWSLGVIMYEMATGRKPFAPSLDPAKEFLDMKLTKVDYPSHMSQEMLDLLPKLLEMDNNNRLGVNGNIREHQFFAGINWSELEKRTTQTPFKPKIQPADKLKEIKPGFCAETSEENKLEDFTYVDYNWNWQE</sequence>
<dbReference type="InParanoid" id="A0A6I8RYE8"/>
<dbReference type="SMART" id="SM00220">
    <property type="entry name" value="S_TKc"/>
    <property type="match status" value="1"/>
</dbReference>
<dbReference type="AlphaFoldDB" id="A0A6I8RYE8"/>
<feature type="compositionally biased region" description="Basic and acidic residues" evidence="9">
    <location>
        <begin position="129"/>
        <end position="165"/>
    </location>
</feature>
<reference evidence="12" key="2">
    <citation type="submission" date="2020-05" db="UniProtKB">
        <authorList>
            <consortium name="Ensembl"/>
        </authorList>
    </citation>
    <scope>IDENTIFICATION</scope>
</reference>
<feature type="compositionally biased region" description="Basic residues" evidence="9">
    <location>
        <begin position="1"/>
        <end position="12"/>
    </location>
</feature>
<dbReference type="GO" id="GO:0005524">
    <property type="term" value="F:ATP binding"/>
    <property type="evidence" value="ECO:0007669"/>
    <property type="project" value="UniProtKB-UniRule"/>
</dbReference>
<keyword evidence="6 7" id="KW-0067">ATP-binding</keyword>
<dbReference type="Ensembl" id="ENSXETT00000097854">
    <property type="protein sequence ID" value="ENSXETP00000085587"/>
    <property type="gene ID" value="ENSXETG00000009759"/>
</dbReference>
<feature type="domain" description="AGC-kinase C-terminal" evidence="11">
    <location>
        <begin position="426"/>
        <end position="483"/>
    </location>
</feature>
<dbReference type="PROSITE" id="PS00108">
    <property type="entry name" value="PROTEIN_KINASE_ST"/>
    <property type="match status" value="1"/>
</dbReference>
<evidence type="ECO:0000256" key="9">
    <source>
        <dbReference type="SAM" id="MobiDB-lite"/>
    </source>
</evidence>
<reference evidence="12" key="1">
    <citation type="journal article" date="2010" name="Science">
        <title>The genome of the Western clawed frog Xenopus tropicalis.</title>
        <authorList>
            <person name="Hellsten U."/>
            <person name="Harland R.M."/>
            <person name="Gilchrist M.J."/>
            <person name="Hendrix D."/>
            <person name="Jurka J."/>
            <person name="Kapitonov V."/>
            <person name="Ovcharenko I."/>
            <person name="Putnam N.H."/>
            <person name="Shu S."/>
            <person name="Taher L."/>
            <person name="Blitz I.L."/>
            <person name="Blumberg B."/>
            <person name="Dichmann D.S."/>
            <person name="Dubchak I."/>
            <person name="Amaya E."/>
            <person name="Detter J.C."/>
            <person name="Fletcher R."/>
            <person name="Gerhard D.S."/>
            <person name="Goodstein D."/>
            <person name="Graves T."/>
            <person name="Grigoriev I.V."/>
            <person name="Grimwood J."/>
            <person name="Kawashima T."/>
            <person name="Lindquist E."/>
            <person name="Lucas S.M."/>
            <person name="Mead P.E."/>
            <person name="Mitros T."/>
            <person name="Ogino H."/>
            <person name="Ohta Y."/>
            <person name="Poliakov A.V."/>
            <person name="Pollet N."/>
            <person name="Robert J."/>
            <person name="Salamov A."/>
            <person name="Sater A.K."/>
            <person name="Schmutz J."/>
            <person name="Terry A."/>
            <person name="Vize P.D."/>
            <person name="Warren W.C."/>
            <person name="Wells D."/>
            <person name="Wills A."/>
            <person name="Wilson R.K."/>
            <person name="Zimmerman L.B."/>
            <person name="Zorn A.M."/>
            <person name="Grainger R."/>
            <person name="Grammer T."/>
            <person name="Khokha M.K."/>
            <person name="Richardson P.M."/>
            <person name="Rokhsar D.S."/>
        </authorList>
    </citation>
    <scope>NUCLEOTIDE SEQUENCE [LARGE SCALE GENOMIC DNA]</scope>
    <source>
        <strain evidence="12">Nigerian</strain>
    </source>
</reference>
<keyword evidence="3" id="KW-0808">Transferase</keyword>
<feature type="compositionally biased region" description="Basic and acidic residues" evidence="9">
    <location>
        <begin position="44"/>
        <end position="56"/>
    </location>
</feature>
<feature type="domain" description="Protein kinase" evidence="10">
    <location>
        <begin position="172"/>
        <end position="425"/>
    </location>
</feature>
<evidence type="ECO:0000256" key="7">
    <source>
        <dbReference type="PROSITE-ProRule" id="PRU10141"/>
    </source>
</evidence>
<evidence type="ECO:0000256" key="1">
    <source>
        <dbReference type="ARBA" id="ARBA00022527"/>
    </source>
</evidence>
<evidence type="ECO:0000313" key="12">
    <source>
        <dbReference type="Ensembl" id="ENSXETP00000085587"/>
    </source>
</evidence>
<dbReference type="Gene3D" id="3.30.200.20">
    <property type="entry name" value="Phosphorylase Kinase, domain 1"/>
    <property type="match status" value="1"/>
</dbReference>
<dbReference type="InterPro" id="IPR011009">
    <property type="entry name" value="Kinase-like_dom_sf"/>
</dbReference>
<dbReference type="PROSITE" id="PS50011">
    <property type="entry name" value="PROTEIN_KINASE_DOM"/>
    <property type="match status" value="1"/>
</dbReference>
<dbReference type="SUPFAM" id="SSF56112">
    <property type="entry name" value="Protein kinase-like (PK-like)"/>
    <property type="match status" value="1"/>
</dbReference>
<evidence type="ECO:0000256" key="4">
    <source>
        <dbReference type="ARBA" id="ARBA00022741"/>
    </source>
</evidence>
<dbReference type="InterPro" id="IPR008271">
    <property type="entry name" value="Ser/Thr_kinase_AS"/>
</dbReference>
<evidence type="ECO:0000256" key="8">
    <source>
        <dbReference type="RuleBase" id="RU000304"/>
    </source>
</evidence>
<dbReference type="GeneTree" id="ENSGT00940000154203"/>